<dbReference type="PIRSF" id="PIRSF034789">
    <property type="entry name" value="T3SS_SsaM"/>
    <property type="match status" value="1"/>
</dbReference>
<reference evidence="1 2" key="1">
    <citation type="submission" date="2018-06" db="EMBL/GenBank/DDBJ databases">
        <authorList>
            <consortium name="Pathogen Informatics"/>
            <person name="Doyle S."/>
        </authorList>
    </citation>
    <scope>NUCLEOTIDE SEQUENCE [LARGE SCALE GENOMIC DNA]</scope>
    <source>
        <strain evidence="1 2">NCTC8684</strain>
    </source>
</reference>
<evidence type="ECO:0000313" key="2">
    <source>
        <dbReference type="Proteomes" id="UP000254029"/>
    </source>
</evidence>
<dbReference type="RefSeq" id="WP_076228088.1">
    <property type="nucleotide sequence ID" value="NZ_JBHMEH010000107.1"/>
</dbReference>
<dbReference type="EMBL" id="UIGR01000001">
    <property type="protein sequence ID" value="SUX32268.1"/>
    <property type="molecule type" value="Genomic_DNA"/>
</dbReference>
<comment type="caution">
    <text evidence="1">The sequence shown here is derived from an EMBL/GenBank/DDBJ whole genome shotgun (WGS) entry which is preliminary data.</text>
</comment>
<sequence length="121" mass="13866">MELQTARRLEQFLQLSELPTSRVEPRMEFSMPPFRLYIEYLDGRVLLSLARNIEHVHQNEALKRLLASCLPARTQGTPLRAYILREQLVLSCAPAASSETNHWLACMQTMRRLLEATAGEA</sequence>
<dbReference type="GO" id="GO:0009306">
    <property type="term" value="P:protein secretion"/>
    <property type="evidence" value="ECO:0007669"/>
    <property type="project" value="InterPro"/>
</dbReference>
<evidence type="ECO:0000313" key="1">
    <source>
        <dbReference type="EMBL" id="SUX32268.1"/>
    </source>
</evidence>
<dbReference type="Gene3D" id="3.30.1460.10">
    <property type="match status" value="1"/>
</dbReference>
<name>A0AAX2M6U2_CHRVL</name>
<dbReference type="InterPro" id="IPR017033">
    <property type="entry name" value="T3SS_SsaM"/>
</dbReference>
<dbReference type="InterPro" id="IPR012673">
    <property type="entry name" value="T3SS_SynN"/>
</dbReference>
<dbReference type="Proteomes" id="UP000254029">
    <property type="component" value="Unassembled WGS sequence"/>
</dbReference>
<protein>
    <submittedName>
        <fullName evidence="1">Type III secretion system protein SsaM</fullName>
    </submittedName>
</protein>
<dbReference type="NCBIfam" id="TIGR02503">
    <property type="entry name" value="type_III_SycN"/>
    <property type="match status" value="1"/>
</dbReference>
<proteinExistence type="predicted"/>
<gene>
    <name evidence="1" type="ORF">NCTC8684_01343</name>
</gene>
<organism evidence="1 2">
    <name type="scientific">Chromobacterium violaceum</name>
    <dbReference type="NCBI Taxonomy" id="536"/>
    <lineage>
        <taxon>Bacteria</taxon>
        <taxon>Pseudomonadati</taxon>
        <taxon>Pseudomonadota</taxon>
        <taxon>Betaproteobacteria</taxon>
        <taxon>Neisseriales</taxon>
        <taxon>Chromobacteriaceae</taxon>
        <taxon>Chromobacterium</taxon>
    </lineage>
</organism>
<accession>A0AAX2M6U2</accession>
<dbReference type="AlphaFoldDB" id="A0AAX2M6U2"/>